<evidence type="ECO:0000259" key="5">
    <source>
        <dbReference type="PROSITE" id="PS50192"/>
    </source>
</evidence>
<dbReference type="AlphaFoldDB" id="A0A2G5B5C8"/>
<dbReference type="SMART" id="SM00503">
    <property type="entry name" value="SynN"/>
    <property type="match status" value="1"/>
</dbReference>
<dbReference type="SUPFAM" id="SSF47661">
    <property type="entry name" value="t-snare proteins"/>
    <property type="match status" value="1"/>
</dbReference>
<keyword evidence="4" id="KW-1133">Transmembrane helix</keyword>
<dbReference type="SMART" id="SM00397">
    <property type="entry name" value="t_SNARE"/>
    <property type="match status" value="1"/>
</dbReference>
<dbReference type="PROSITE" id="PS50192">
    <property type="entry name" value="T_SNARE"/>
    <property type="match status" value="1"/>
</dbReference>
<proteinExistence type="inferred from homology"/>
<evidence type="ECO:0000313" key="7">
    <source>
        <dbReference type="Proteomes" id="UP000242474"/>
    </source>
</evidence>
<dbReference type="STRING" id="763665.A0A2G5B5C8"/>
<dbReference type="EMBL" id="KZ303520">
    <property type="protein sequence ID" value="PIA14201.1"/>
    <property type="molecule type" value="Genomic_DNA"/>
</dbReference>
<keyword evidence="4" id="KW-0812">Transmembrane</keyword>
<feature type="region of interest" description="Disordered" evidence="3">
    <location>
        <begin position="1"/>
        <end position="35"/>
    </location>
</feature>
<evidence type="ECO:0000256" key="2">
    <source>
        <dbReference type="RuleBase" id="RU003858"/>
    </source>
</evidence>
<feature type="transmembrane region" description="Helical" evidence="4">
    <location>
        <begin position="275"/>
        <end position="293"/>
    </location>
</feature>
<dbReference type="InterPro" id="IPR010989">
    <property type="entry name" value="SNARE"/>
</dbReference>
<dbReference type="GO" id="GO:0012505">
    <property type="term" value="C:endomembrane system"/>
    <property type="evidence" value="ECO:0007669"/>
    <property type="project" value="TreeGrafter"/>
</dbReference>
<accession>A0A2G5B5C8</accession>
<feature type="region of interest" description="Disordered" evidence="3">
    <location>
        <begin position="155"/>
        <end position="180"/>
    </location>
</feature>
<dbReference type="PROSITE" id="PS00914">
    <property type="entry name" value="SYNTAXIN"/>
    <property type="match status" value="1"/>
</dbReference>
<keyword evidence="7" id="KW-1185">Reference proteome</keyword>
<dbReference type="GO" id="GO:0005484">
    <property type="term" value="F:SNAP receptor activity"/>
    <property type="evidence" value="ECO:0007669"/>
    <property type="project" value="InterPro"/>
</dbReference>
<dbReference type="PANTHER" id="PTHR19957">
    <property type="entry name" value="SYNTAXIN"/>
    <property type="match status" value="1"/>
</dbReference>
<dbReference type="GO" id="GO:0006886">
    <property type="term" value="P:intracellular protein transport"/>
    <property type="evidence" value="ECO:0007669"/>
    <property type="project" value="InterPro"/>
</dbReference>
<evidence type="ECO:0000256" key="3">
    <source>
        <dbReference type="SAM" id="MobiDB-lite"/>
    </source>
</evidence>
<dbReference type="InterPro" id="IPR045242">
    <property type="entry name" value="Syntaxin"/>
</dbReference>
<name>A0A2G5B5C8_COERN</name>
<comment type="similarity">
    <text evidence="1 2">Belongs to the syntaxin family.</text>
</comment>
<protein>
    <submittedName>
        <fullName evidence="6">t-SNARE</fullName>
    </submittedName>
</protein>
<dbReference type="Gene3D" id="1.20.58.70">
    <property type="match status" value="1"/>
</dbReference>
<dbReference type="Gene3D" id="1.20.5.110">
    <property type="match status" value="1"/>
</dbReference>
<dbReference type="GO" id="GO:0048278">
    <property type="term" value="P:vesicle docking"/>
    <property type="evidence" value="ECO:0007669"/>
    <property type="project" value="TreeGrafter"/>
</dbReference>
<dbReference type="OrthoDB" id="364348at2759"/>
<dbReference type="CDD" id="cd15840">
    <property type="entry name" value="SNARE_Qa"/>
    <property type="match status" value="1"/>
</dbReference>
<evidence type="ECO:0000256" key="1">
    <source>
        <dbReference type="ARBA" id="ARBA00009063"/>
    </source>
</evidence>
<keyword evidence="4" id="KW-0472">Membrane</keyword>
<dbReference type="GO" id="GO:0000149">
    <property type="term" value="F:SNARE binding"/>
    <property type="evidence" value="ECO:0007669"/>
    <property type="project" value="TreeGrafter"/>
</dbReference>
<dbReference type="PANTHER" id="PTHR19957:SF38">
    <property type="entry name" value="LD27581P"/>
    <property type="match status" value="1"/>
</dbReference>
<gene>
    <name evidence="6" type="ORF">COEREDRAFT_76652</name>
</gene>
<organism evidence="6 7">
    <name type="scientific">Coemansia reversa (strain ATCC 12441 / NRRL 1564)</name>
    <dbReference type="NCBI Taxonomy" id="763665"/>
    <lineage>
        <taxon>Eukaryota</taxon>
        <taxon>Fungi</taxon>
        <taxon>Fungi incertae sedis</taxon>
        <taxon>Zoopagomycota</taxon>
        <taxon>Kickxellomycotina</taxon>
        <taxon>Kickxellomycetes</taxon>
        <taxon>Kickxellales</taxon>
        <taxon>Kickxellaceae</taxon>
        <taxon>Coemansia</taxon>
    </lineage>
</organism>
<dbReference type="InterPro" id="IPR000727">
    <property type="entry name" value="T_SNARE_dom"/>
</dbReference>
<feature type="domain" description="T-SNARE coiled-coil homology" evidence="5">
    <location>
        <begin position="201"/>
        <end position="263"/>
    </location>
</feature>
<dbReference type="InterPro" id="IPR006012">
    <property type="entry name" value="Syntaxin/epimorphin_CS"/>
</dbReference>
<evidence type="ECO:0000256" key="4">
    <source>
        <dbReference type="SAM" id="Phobius"/>
    </source>
</evidence>
<dbReference type="FunFam" id="1.20.5.110:FF:000059">
    <property type="entry name" value="Related to syntaxin 12"/>
    <property type="match status" value="1"/>
</dbReference>
<reference evidence="6 7" key="1">
    <citation type="journal article" date="2015" name="Genome Biol. Evol.">
        <title>Phylogenomic analyses indicate that early fungi evolved digesting cell walls of algal ancestors of land plants.</title>
        <authorList>
            <person name="Chang Y."/>
            <person name="Wang S."/>
            <person name="Sekimoto S."/>
            <person name="Aerts A.L."/>
            <person name="Choi C."/>
            <person name="Clum A."/>
            <person name="LaButti K.M."/>
            <person name="Lindquist E.A."/>
            <person name="Yee Ngan C."/>
            <person name="Ohm R.A."/>
            <person name="Salamov A.A."/>
            <person name="Grigoriev I.V."/>
            <person name="Spatafora J.W."/>
            <person name="Berbee M.L."/>
        </authorList>
    </citation>
    <scope>NUCLEOTIDE SEQUENCE [LARGE SCALE GENOMIC DNA]</scope>
    <source>
        <strain evidence="6 7">NRRL 1564</strain>
    </source>
</reference>
<evidence type="ECO:0000313" key="6">
    <source>
        <dbReference type="EMBL" id="PIA14201.1"/>
    </source>
</evidence>
<feature type="compositionally biased region" description="Low complexity" evidence="3">
    <location>
        <begin position="18"/>
        <end position="29"/>
    </location>
</feature>
<dbReference type="InterPro" id="IPR006011">
    <property type="entry name" value="Syntaxin_N"/>
</dbReference>
<dbReference type="Proteomes" id="UP000242474">
    <property type="component" value="Unassembled WGS sequence"/>
</dbReference>
<sequence>MSFNDLERGTYAQSSPDRLAANRAGAGLAQSEEERNYKRTVQELSRKVFQINASVANIRQLVGQLGTSRDTARLRQDIHNKMETSRELVKATSTELKSLSEFQANTSEARRRARRLEQQKLTADFQKVLEQFQNIQRVSAEITREFVDRAKHAVQAQTDPNYGQEEEYAESTPLLGGQQQQQQQQRRVELAVLDNDIEYNEALINERESEINEIEQGIVELNEIFRDMGTIVTEQQSLLDNIETNVQSVAVNALGASEELNSASEYQRRSNKTKFCILLFAIIFIIVLLLVALS</sequence>
<dbReference type="GO" id="GO:0006906">
    <property type="term" value="P:vesicle fusion"/>
    <property type="evidence" value="ECO:0007669"/>
    <property type="project" value="TreeGrafter"/>
</dbReference>
<dbReference type="GO" id="GO:0031201">
    <property type="term" value="C:SNARE complex"/>
    <property type="evidence" value="ECO:0007669"/>
    <property type="project" value="TreeGrafter"/>
</dbReference>
<dbReference type="Pfam" id="PF14523">
    <property type="entry name" value="Syntaxin_2"/>
    <property type="match status" value="1"/>
</dbReference>
<dbReference type="Pfam" id="PF05739">
    <property type="entry name" value="SNARE"/>
    <property type="match status" value="1"/>
</dbReference>
<dbReference type="GO" id="GO:0006896">
    <property type="term" value="P:Golgi to vacuole transport"/>
    <property type="evidence" value="ECO:0007669"/>
    <property type="project" value="TreeGrafter"/>
</dbReference>